<sequence length="202" mass="23262">MSFRGKTYLFIGVLLLLVGIGFIFSPYIDYHYNKLSSRNVIEEEKLTVTNNIDEEIENEKEIIPDKLIEDKGVLEIPSLELSEKIYYGVEQSDLDRGLCFYPQSGYPDNGNVSIAGHRNQSFLNLHQLNTGDSIKLYYRERKYVYSVENVFVTHNRDWSVIDPTPKPAITLTTCDPLIRPPGGRNDRLIVRAYLTETKRPVK</sequence>
<evidence type="ECO:0008006" key="6">
    <source>
        <dbReference type="Google" id="ProtNLM"/>
    </source>
</evidence>
<dbReference type="InterPro" id="IPR005754">
    <property type="entry name" value="Sortase"/>
</dbReference>
<keyword evidence="1" id="KW-0378">Hydrolase</keyword>
<evidence type="ECO:0000256" key="2">
    <source>
        <dbReference type="PIRSR" id="PIRSR605754-1"/>
    </source>
</evidence>
<evidence type="ECO:0000313" key="4">
    <source>
        <dbReference type="EMBL" id="QGU00282.1"/>
    </source>
</evidence>
<dbReference type="AlphaFoldDB" id="A0A6I6DDS9"/>
<dbReference type="OrthoDB" id="154054at2"/>
<keyword evidence="3" id="KW-0812">Transmembrane</keyword>
<reference evidence="5" key="1">
    <citation type="journal article" date="2019" name="Microbiology">
        <title>Complete Genome Sequence of an Uncultured Bacterium of the Candidate Phylum Bipolaricaulota.</title>
        <authorList>
            <person name="Kadnikov V.V."/>
            <person name="Mardanov A.V."/>
            <person name="Beletsky A.V."/>
            <person name="Frank Y.A."/>
            <person name="Karnachuk O.V."/>
            <person name="Ravin N.V."/>
        </authorList>
    </citation>
    <scope>NUCLEOTIDE SEQUENCE [LARGE SCALE GENOMIC DNA]</scope>
</reference>
<dbReference type="Proteomes" id="UP000426444">
    <property type="component" value="Chromosome"/>
</dbReference>
<dbReference type="SUPFAM" id="SSF63817">
    <property type="entry name" value="Sortase"/>
    <property type="match status" value="1"/>
</dbReference>
<keyword evidence="3" id="KW-1133">Transmembrane helix</keyword>
<dbReference type="InterPro" id="IPR023365">
    <property type="entry name" value="Sortase_dom-sf"/>
</dbReference>
<dbReference type="NCBIfam" id="TIGR01076">
    <property type="entry name" value="sortase_fam"/>
    <property type="match status" value="1"/>
</dbReference>
<dbReference type="GO" id="GO:0016787">
    <property type="term" value="F:hydrolase activity"/>
    <property type="evidence" value="ECO:0007669"/>
    <property type="project" value="UniProtKB-KW"/>
</dbReference>
<feature type="active site" description="Proton donor/acceptor" evidence="2">
    <location>
        <position position="117"/>
    </location>
</feature>
<protein>
    <recommendedName>
        <fullName evidence="6">Sortase A, LPXTG specific</fullName>
    </recommendedName>
</protein>
<dbReference type="EMBL" id="CP046457">
    <property type="protein sequence ID" value="QGU00282.1"/>
    <property type="molecule type" value="Genomic_DNA"/>
</dbReference>
<dbReference type="Gene3D" id="2.40.260.10">
    <property type="entry name" value="Sortase"/>
    <property type="match status" value="1"/>
</dbReference>
<dbReference type="RefSeq" id="WP_156204087.1">
    <property type="nucleotide sequence ID" value="NZ_CP046457.1"/>
</dbReference>
<organism evidence="4 5">
    <name type="scientific">Candidatus Syntrophocurvum alkaliphilum</name>
    <dbReference type="NCBI Taxonomy" id="2293317"/>
    <lineage>
        <taxon>Bacteria</taxon>
        <taxon>Bacillati</taxon>
        <taxon>Bacillota</taxon>
        <taxon>Clostridia</taxon>
        <taxon>Eubacteriales</taxon>
        <taxon>Syntrophomonadaceae</taxon>
        <taxon>Candidatus Syntrophocurvum</taxon>
    </lineage>
</organism>
<dbReference type="KEGG" id="salq:SYNTR_1688"/>
<keyword evidence="3" id="KW-0472">Membrane</keyword>
<evidence type="ECO:0000256" key="3">
    <source>
        <dbReference type="SAM" id="Phobius"/>
    </source>
</evidence>
<proteinExistence type="predicted"/>
<feature type="active site" description="Acyl-thioester intermediate" evidence="2">
    <location>
        <position position="174"/>
    </location>
</feature>
<evidence type="ECO:0000313" key="5">
    <source>
        <dbReference type="Proteomes" id="UP000426444"/>
    </source>
</evidence>
<feature type="transmembrane region" description="Helical" evidence="3">
    <location>
        <begin position="7"/>
        <end position="28"/>
    </location>
</feature>
<evidence type="ECO:0000256" key="1">
    <source>
        <dbReference type="ARBA" id="ARBA00022801"/>
    </source>
</evidence>
<dbReference type="InterPro" id="IPR042003">
    <property type="entry name" value="Sortase_E"/>
</dbReference>
<gene>
    <name evidence="4" type="ORF">SYNTR_1688</name>
</gene>
<keyword evidence="5" id="KW-1185">Reference proteome</keyword>
<name>A0A6I6DDS9_9FIRM</name>
<dbReference type="CDD" id="cd05830">
    <property type="entry name" value="Sortase_E"/>
    <property type="match status" value="1"/>
</dbReference>
<dbReference type="Pfam" id="PF04203">
    <property type="entry name" value="Sortase"/>
    <property type="match status" value="1"/>
</dbReference>
<accession>A0A6I6DDS9</accession>